<name>A0A8S4PSN5_OWEFU</name>
<dbReference type="InterPro" id="IPR002110">
    <property type="entry name" value="Ankyrin_rpt"/>
</dbReference>
<dbReference type="InterPro" id="IPR039323">
    <property type="entry name" value="ANKRD_45/46/60"/>
</dbReference>
<feature type="non-terminal residue" evidence="2">
    <location>
        <position position="172"/>
    </location>
</feature>
<keyword evidence="3" id="KW-1185">Reference proteome</keyword>
<dbReference type="EMBL" id="CAIIXF020000009">
    <property type="protein sequence ID" value="CAH1795636.1"/>
    <property type="molecule type" value="Genomic_DNA"/>
</dbReference>
<evidence type="ECO:0000313" key="2">
    <source>
        <dbReference type="EMBL" id="CAH1795636.1"/>
    </source>
</evidence>
<dbReference type="Proteomes" id="UP000749559">
    <property type="component" value="Unassembled WGS sequence"/>
</dbReference>
<accession>A0A8S4PSN5</accession>
<protein>
    <recommendedName>
        <fullName evidence="4">Ankyrin</fullName>
    </recommendedName>
</protein>
<dbReference type="PROSITE" id="PS50297">
    <property type="entry name" value="ANK_REP_REGION"/>
    <property type="match status" value="2"/>
</dbReference>
<dbReference type="InterPro" id="IPR036770">
    <property type="entry name" value="Ankyrin_rpt-contain_sf"/>
</dbReference>
<dbReference type="SUPFAM" id="SSF48403">
    <property type="entry name" value="Ankyrin repeat"/>
    <property type="match status" value="1"/>
</dbReference>
<dbReference type="PANTHER" id="PTHR22677:SF4">
    <property type="entry name" value="USHER SYNDROME TYPE-1G PROTEIN-LIKE PROTEIN"/>
    <property type="match status" value="1"/>
</dbReference>
<feature type="repeat" description="ANK" evidence="1">
    <location>
        <begin position="39"/>
        <end position="71"/>
    </location>
</feature>
<dbReference type="AlphaFoldDB" id="A0A8S4PSN5"/>
<comment type="caution">
    <text evidence="2">The sequence shown here is derived from an EMBL/GenBank/DDBJ whole genome shotgun (WGS) entry which is preliminary data.</text>
</comment>
<dbReference type="Pfam" id="PF12796">
    <property type="entry name" value="Ank_2"/>
    <property type="match status" value="1"/>
</dbReference>
<dbReference type="SMART" id="SM00248">
    <property type="entry name" value="ANK"/>
    <property type="match status" value="5"/>
</dbReference>
<evidence type="ECO:0000313" key="3">
    <source>
        <dbReference type="Proteomes" id="UP000749559"/>
    </source>
</evidence>
<proteinExistence type="predicted"/>
<feature type="non-terminal residue" evidence="2">
    <location>
        <position position="1"/>
    </location>
</feature>
<reference evidence="2" key="1">
    <citation type="submission" date="2022-03" db="EMBL/GenBank/DDBJ databases">
        <authorList>
            <person name="Martin C."/>
        </authorList>
    </citation>
    <scope>NUCLEOTIDE SEQUENCE</scope>
</reference>
<dbReference type="Pfam" id="PF13637">
    <property type="entry name" value="Ank_4"/>
    <property type="match status" value="1"/>
</dbReference>
<evidence type="ECO:0000256" key="1">
    <source>
        <dbReference type="PROSITE-ProRule" id="PRU00023"/>
    </source>
</evidence>
<dbReference type="PROSITE" id="PS50088">
    <property type="entry name" value="ANK_REPEAT"/>
    <property type="match status" value="2"/>
</dbReference>
<dbReference type="OrthoDB" id="6109495at2759"/>
<dbReference type="PANTHER" id="PTHR22677">
    <property type="entry name" value="ANKYRIN REPEAT DOMAIN-CONTAINING PROTEIN 60"/>
    <property type="match status" value="1"/>
</dbReference>
<organism evidence="2 3">
    <name type="scientific">Owenia fusiformis</name>
    <name type="common">Polychaete worm</name>
    <dbReference type="NCBI Taxonomy" id="6347"/>
    <lineage>
        <taxon>Eukaryota</taxon>
        <taxon>Metazoa</taxon>
        <taxon>Spiralia</taxon>
        <taxon>Lophotrochozoa</taxon>
        <taxon>Annelida</taxon>
        <taxon>Polychaeta</taxon>
        <taxon>Sedentaria</taxon>
        <taxon>Canalipalpata</taxon>
        <taxon>Sabellida</taxon>
        <taxon>Oweniida</taxon>
        <taxon>Oweniidae</taxon>
        <taxon>Owenia</taxon>
    </lineage>
</organism>
<feature type="repeat" description="ANK" evidence="1">
    <location>
        <begin position="102"/>
        <end position="134"/>
    </location>
</feature>
<gene>
    <name evidence="2" type="ORF">OFUS_LOCUS20151</name>
</gene>
<evidence type="ECO:0008006" key="4">
    <source>
        <dbReference type="Google" id="ProtNLM"/>
    </source>
</evidence>
<dbReference type="Gene3D" id="1.25.40.20">
    <property type="entry name" value="Ankyrin repeat-containing domain"/>
    <property type="match status" value="2"/>
</dbReference>
<sequence length="172" mass="19476">ANVNHSDRNGSTPLMLCDDVNIMKLLLQHGADIQPVDCYGETALWRASQRNNYECVKELVENGTNVNHFDNYGRTPLMLCNDVNIMKLLLRHGADIQPVDCYGETALWRASQRNNYECVKELVENGTNVNHFDNYGRTPLMLCNHVDIMKLLLQHKANTEACVSDGKTVLLK</sequence>
<keyword evidence="1" id="KW-0040">ANK repeat</keyword>